<dbReference type="Gene3D" id="3.40.1260.10">
    <property type="entry name" value="DsrEFH-like"/>
    <property type="match status" value="1"/>
</dbReference>
<dbReference type="Pfam" id="PF02635">
    <property type="entry name" value="DsrE"/>
    <property type="match status" value="1"/>
</dbReference>
<accession>D5MEM1</accession>
<dbReference type="InterPro" id="IPR003787">
    <property type="entry name" value="Sulphur_relay_DsrE/F-like"/>
</dbReference>
<sequence length="79" mass="8539">MQREKPSGIVFYNSGVNLLARGSSVLDALDVLAEAGVDLIACGTCVAFYKLKDKIFVGRISDMLEIVSTLMNSEKVITI</sequence>
<evidence type="ECO:0000313" key="1">
    <source>
        <dbReference type="EMBL" id="CBE68200.1"/>
    </source>
</evidence>
<dbReference type="KEGG" id="mox:DAMO_1140"/>
<evidence type="ECO:0000313" key="2">
    <source>
        <dbReference type="Proteomes" id="UP000006898"/>
    </source>
</evidence>
<dbReference type="STRING" id="671143.DAMO_1140"/>
<dbReference type="Proteomes" id="UP000006898">
    <property type="component" value="Chromosome"/>
</dbReference>
<proteinExistence type="predicted"/>
<name>D5MEM1_METO1</name>
<organism evidence="1 2">
    <name type="scientific">Methylomirabilis oxygeniifera</name>
    <dbReference type="NCBI Taxonomy" id="671143"/>
    <lineage>
        <taxon>Bacteria</taxon>
        <taxon>Candidatus Methylomirabilota</taxon>
        <taxon>Candidatus Methylomirabilia</taxon>
        <taxon>Candidatus Methylomirabilales</taxon>
        <taxon>Candidatus Methylomirabilaceae</taxon>
        <taxon>Candidatus Methylomirabilis</taxon>
    </lineage>
</organism>
<dbReference type="EMBL" id="FP565575">
    <property type="protein sequence ID" value="CBE68200.1"/>
    <property type="molecule type" value="Genomic_DNA"/>
</dbReference>
<dbReference type="SUPFAM" id="SSF75169">
    <property type="entry name" value="DsrEFH-like"/>
    <property type="match status" value="1"/>
</dbReference>
<dbReference type="eggNOG" id="COG0425">
    <property type="taxonomic scope" value="Bacteria"/>
</dbReference>
<dbReference type="InterPro" id="IPR027396">
    <property type="entry name" value="DsrEFH-like"/>
</dbReference>
<dbReference type="HOGENOM" id="CLU_097491_1_0_0"/>
<protein>
    <submittedName>
        <fullName evidence="1">SirA-like</fullName>
    </submittedName>
</protein>
<reference evidence="1 2" key="1">
    <citation type="journal article" date="2010" name="Nature">
        <title>Nitrite-driven anaerobic methane oxidation by oxygenic bacteria.</title>
        <authorList>
            <person name="Ettwig K.F."/>
            <person name="Butler M.K."/>
            <person name="Le Paslier D."/>
            <person name="Pelletier E."/>
            <person name="Mangenot S."/>
            <person name="Kuypers M.M.M."/>
            <person name="Schreiber F."/>
            <person name="Dutilh B.E."/>
            <person name="Zedelius J."/>
            <person name="de Beer D."/>
            <person name="Gloerich J."/>
            <person name="Wessels H.J.C.T."/>
            <person name="van Allen T."/>
            <person name="Luesken F."/>
            <person name="Wu M."/>
            <person name="van de Pas-Schoonen K.T."/>
            <person name="Op den Camp H.J.M."/>
            <person name="Janssen-Megens E.M."/>
            <person name="Francoijs K-J."/>
            <person name="Stunnenberg H."/>
            <person name="Weissenbach J."/>
            <person name="Jetten M.S.M."/>
            <person name="Strous M."/>
        </authorList>
    </citation>
    <scope>NUCLEOTIDE SEQUENCE [LARGE SCALE GENOMIC DNA]</scope>
</reference>
<gene>
    <name evidence="1" type="ORF">DAMO_1140</name>
</gene>
<dbReference type="AlphaFoldDB" id="D5MEM1"/>